<dbReference type="AlphaFoldDB" id="A0A7I8WEE5"/>
<organism evidence="1 2">
    <name type="scientific">Dimorphilus gyrociliatus</name>
    <dbReference type="NCBI Taxonomy" id="2664684"/>
    <lineage>
        <taxon>Eukaryota</taxon>
        <taxon>Metazoa</taxon>
        <taxon>Spiralia</taxon>
        <taxon>Lophotrochozoa</taxon>
        <taxon>Annelida</taxon>
        <taxon>Polychaeta</taxon>
        <taxon>Polychaeta incertae sedis</taxon>
        <taxon>Dinophilidae</taxon>
        <taxon>Dimorphilus</taxon>
    </lineage>
</organism>
<comment type="caution">
    <text evidence="1">The sequence shown here is derived from an EMBL/GenBank/DDBJ whole genome shotgun (WGS) entry which is preliminary data.</text>
</comment>
<protein>
    <submittedName>
        <fullName evidence="1">Uncharacterized protein</fullName>
    </submittedName>
</protein>
<name>A0A7I8WEE5_9ANNE</name>
<evidence type="ECO:0000313" key="1">
    <source>
        <dbReference type="EMBL" id="CAD5126483.1"/>
    </source>
</evidence>
<gene>
    <name evidence="1" type="ORF">DGYR_LOCUS13725</name>
</gene>
<reference evidence="1 2" key="1">
    <citation type="submission" date="2020-08" db="EMBL/GenBank/DDBJ databases">
        <authorList>
            <person name="Hejnol A."/>
        </authorList>
    </citation>
    <scope>NUCLEOTIDE SEQUENCE [LARGE SCALE GENOMIC DNA]</scope>
</reference>
<evidence type="ECO:0000313" key="2">
    <source>
        <dbReference type="Proteomes" id="UP000549394"/>
    </source>
</evidence>
<sequence>MVDLAILDEKLEEQRRTFEESNAQFRVEMTRTFKESNAQNRIAMELLFQLVNSIKLNSFKENLLNSGDYPEAEHFPTVKQ</sequence>
<dbReference type="EMBL" id="CAJFCJ010000052">
    <property type="protein sequence ID" value="CAD5126483.1"/>
    <property type="molecule type" value="Genomic_DNA"/>
</dbReference>
<proteinExistence type="predicted"/>
<dbReference type="Proteomes" id="UP000549394">
    <property type="component" value="Unassembled WGS sequence"/>
</dbReference>
<keyword evidence="2" id="KW-1185">Reference proteome</keyword>
<accession>A0A7I8WEE5</accession>